<keyword evidence="2" id="KW-1185">Reference proteome</keyword>
<organism evidence="1 2">
    <name type="scientific">Dactylosporangium siamense</name>
    <dbReference type="NCBI Taxonomy" id="685454"/>
    <lineage>
        <taxon>Bacteria</taxon>
        <taxon>Bacillati</taxon>
        <taxon>Actinomycetota</taxon>
        <taxon>Actinomycetes</taxon>
        <taxon>Micromonosporales</taxon>
        <taxon>Micromonosporaceae</taxon>
        <taxon>Dactylosporangium</taxon>
    </lineage>
</organism>
<dbReference type="AlphaFoldDB" id="A0A919UBV0"/>
<name>A0A919UBV0_9ACTN</name>
<evidence type="ECO:0000313" key="1">
    <source>
        <dbReference type="EMBL" id="GIG45013.1"/>
    </source>
</evidence>
<dbReference type="EMBL" id="BONQ01000048">
    <property type="protein sequence ID" value="GIG45013.1"/>
    <property type="molecule type" value="Genomic_DNA"/>
</dbReference>
<evidence type="ECO:0008006" key="3">
    <source>
        <dbReference type="Google" id="ProtNLM"/>
    </source>
</evidence>
<gene>
    <name evidence="1" type="ORF">Dsi01nite_030540</name>
</gene>
<protein>
    <recommendedName>
        <fullName evidence="3">Secreted protein</fullName>
    </recommendedName>
</protein>
<reference evidence="1" key="1">
    <citation type="submission" date="2021-01" db="EMBL/GenBank/DDBJ databases">
        <title>Whole genome shotgun sequence of Dactylosporangium siamense NBRC 106093.</title>
        <authorList>
            <person name="Komaki H."/>
            <person name="Tamura T."/>
        </authorList>
    </citation>
    <scope>NUCLEOTIDE SEQUENCE</scope>
    <source>
        <strain evidence="1">NBRC 106093</strain>
    </source>
</reference>
<dbReference type="Proteomes" id="UP000660611">
    <property type="component" value="Unassembled WGS sequence"/>
</dbReference>
<evidence type="ECO:0000313" key="2">
    <source>
        <dbReference type="Proteomes" id="UP000660611"/>
    </source>
</evidence>
<proteinExistence type="predicted"/>
<sequence>MPSFAYDSPELGSGTVDHVAPVLFLDLDGVLSPFGASAYPDGYQERVFFEGEDPQRYCVAHGDWIRELAVVGELWWATGWGENANELFLPLLGVEPLPVVRFPPVPFEPELKVPAVDAVAGNRPAAWIDDNHTVAGQRWAAERPAPTLLVSIDPAVGWTRADVDRVVDWAASLALQTRRPRG</sequence>
<accession>A0A919UBV0</accession>
<comment type="caution">
    <text evidence="1">The sequence shown here is derived from an EMBL/GenBank/DDBJ whole genome shotgun (WGS) entry which is preliminary data.</text>
</comment>